<accession>A0ABQ9NS72</accession>
<feature type="compositionally biased region" description="Basic and acidic residues" evidence="1">
    <location>
        <begin position="228"/>
        <end position="237"/>
    </location>
</feature>
<protein>
    <recommendedName>
        <fullName evidence="2">CBF1-interacting co-repressor CIR N-terminal domain-containing protein</fullName>
    </recommendedName>
</protein>
<dbReference type="PANTHER" id="PTHR22093">
    <property type="entry name" value="LEUKOCYTE RECEPTOR CLUSTER LRC MEMBER 1"/>
    <property type="match status" value="1"/>
</dbReference>
<dbReference type="SMART" id="SM01083">
    <property type="entry name" value="Cir_N"/>
    <property type="match status" value="1"/>
</dbReference>
<feature type="domain" description="CBF1-interacting co-repressor CIR N-terminal" evidence="2">
    <location>
        <begin position="10"/>
        <end position="46"/>
    </location>
</feature>
<feature type="compositionally biased region" description="Basic and acidic residues" evidence="1">
    <location>
        <begin position="256"/>
        <end position="282"/>
    </location>
</feature>
<feature type="region of interest" description="Disordered" evidence="1">
    <location>
        <begin position="214"/>
        <end position="389"/>
    </location>
</feature>
<dbReference type="InterPro" id="IPR019339">
    <property type="entry name" value="CIR_N_dom"/>
</dbReference>
<name>A0ABQ9NS72_9PEZI</name>
<feature type="compositionally biased region" description="Basic and acidic residues" evidence="1">
    <location>
        <begin position="64"/>
        <end position="87"/>
    </location>
</feature>
<evidence type="ECO:0000259" key="2">
    <source>
        <dbReference type="SMART" id="SM01083"/>
    </source>
</evidence>
<feature type="compositionally biased region" description="Polar residues" evidence="1">
    <location>
        <begin position="121"/>
        <end position="132"/>
    </location>
</feature>
<feature type="compositionally biased region" description="Basic residues" evidence="1">
    <location>
        <begin position="317"/>
        <end position="340"/>
    </location>
</feature>
<proteinExistence type="predicted"/>
<keyword evidence="4" id="KW-1185">Reference proteome</keyword>
<evidence type="ECO:0000313" key="3">
    <source>
        <dbReference type="EMBL" id="KAJ9665206.1"/>
    </source>
</evidence>
<dbReference type="InterPro" id="IPR039875">
    <property type="entry name" value="LENG1-like"/>
</dbReference>
<reference evidence="3" key="1">
    <citation type="submission" date="2022-10" db="EMBL/GenBank/DDBJ databases">
        <title>Culturing micro-colonial fungi from biological soil crusts in the Mojave desert and describing Neophaeococcomyces mojavensis, and introducing the new genera and species Taxawa tesnikishii.</title>
        <authorList>
            <person name="Kurbessoian T."/>
            <person name="Stajich J.E."/>
        </authorList>
    </citation>
    <scope>NUCLEOTIDE SEQUENCE</scope>
    <source>
        <strain evidence="3">TK_1</strain>
    </source>
</reference>
<sequence>MPLNLLSKKSWNVYAPANIERVKRDEAAAATREAETERRMQEVDAERRIAILRGEQPPPLPLEEVGKPERKSDRDRDGNREGRGGGDRKRRRLAGEDDTDRDLRLAREDAAKVAAAKETASMSASGKRNGTSDAPLVDRDGHISLFPIAPRALHRAEKNAEAEAEKAKKKQETEDQYTMRFANAAGKDGLERPWYAAAAARDVRSGRVGFSREGLEEVGKDVWGNADPGRKEREKVRASASDPLAFMQRAQTQLKQSERDRLKWAEEREREVKASREREARHERRKRRRTRSDREADDLEGFSLDAGVSQRDGSMKSKSRGHRQSRHEHHRSRSRSRSRSKNGPGDQDRSDRHPRIRSRSHDKDRERNPSHRSGQYHRGSGTLAESLLA</sequence>
<evidence type="ECO:0000313" key="4">
    <source>
        <dbReference type="Proteomes" id="UP001172684"/>
    </source>
</evidence>
<feature type="compositionally biased region" description="Basic and acidic residues" evidence="1">
    <location>
        <begin position="24"/>
        <end position="49"/>
    </location>
</feature>
<dbReference type="PANTHER" id="PTHR22093:SF0">
    <property type="entry name" value="LEUKOCYTE RECEPTOR CLUSTER MEMBER 1"/>
    <property type="match status" value="1"/>
</dbReference>
<gene>
    <name evidence="3" type="ORF">H2201_004680</name>
</gene>
<evidence type="ECO:0000256" key="1">
    <source>
        <dbReference type="SAM" id="MobiDB-lite"/>
    </source>
</evidence>
<feature type="region of interest" description="Disordered" evidence="1">
    <location>
        <begin position="154"/>
        <end position="175"/>
    </location>
</feature>
<organism evidence="3 4">
    <name type="scientific">Coniosporium apollinis</name>
    <dbReference type="NCBI Taxonomy" id="61459"/>
    <lineage>
        <taxon>Eukaryota</taxon>
        <taxon>Fungi</taxon>
        <taxon>Dikarya</taxon>
        <taxon>Ascomycota</taxon>
        <taxon>Pezizomycotina</taxon>
        <taxon>Dothideomycetes</taxon>
        <taxon>Dothideomycetes incertae sedis</taxon>
        <taxon>Coniosporium</taxon>
    </lineage>
</organism>
<comment type="caution">
    <text evidence="3">The sequence shown here is derived from an EMBL/GenBank/DDBJ whole genome shotgun (WGS) entry which is preliminary data.</text>
</comment>
<feature type="compositionally biased region" description="Basic and acidic residues" evidence="1">
    <location>
        <begin position="346"/>
        <end position="369"/>
    </location>
</feature>
<feature type="region of interest" description="Disordered" evidence="1">
    <location>
        <begin position="24"/>
        <end position="139"/>
    </location>
</feature>
<feature type="compositionally biased region" description="Basic and acidic residues" evidence="1">
    <location>
        <begin position="154"/>
        <end position="173"/>
    </location>
</feature>
<dbReference type="Proteomes" id="UP001172684">
    <property type="component" value="Unassembled WGS sequence"/>
</dbReference>
<dbReference type="EMBL" id="JAPDRL010000031">
    <property type="protein sequence ID" value="KAJ9665206.1"/>
    <property type="molecule type" value="Genomic_DNA"/>
</dbReference>
<feature type="compositionally biased region" description="Basic and acidic residues" evidence="1">
    <location>
        <begin position="101"/>
        <end position="111"/>
    </location>
</feature>